<accession>A0A319EGS2</accession>
<dbReference type="EMBL" id="KZ826333">
    <property type="protein sequence ID" value="PYI08691.1"/>
    <property type="molecule type" value="Genomic_DNA"/>
</dbReference>
<feature type="compositionally biased region" description="Polar residues" evidence="2">
    <location>
        <begin position="419"/>
        <end position="432"/>
    </location>
</feature>
<feature type="compositionally biased region" description="Polar residues" evidence="2">
    <location>
        <begin position="262"/>
        <end position="275"/>
    </location>
</feature>
<feature type="compositionally biased region" description="Polar residues" evidence="2">
    <location>
        <begin position="107"/>
        <end position="118"/>
    </location>
</feature>
<protein>
    <recommendedName>
        <fullName evidence="5">Nuclear RNA binding protein</fullName>
    </recommendedName>
</protein>
<feature type="compositionally biased region" description="Polar residues" evidence="2">
    <location>
        <begin position="623"/>
        <end position="635"/>
    </location>
</feature>
<dbReference type="OrthoDB" id="5226996at2759"/>
<feature type="compositionally biased region" description="Basic and acidic residues" evidence="2">
    <location>
        <begin position="598"/>
        <end position="607"/>
    </location>
</feature>
<keyword evidence="1" id="KW-0175">Coiled coil</keyword>
<dbReference type="VEuPathDB" id="FungiDB:BO78DRAFT_428045"/>
<evidence type="ECO:0000313" key="4">
    <source>
        <dbReference type="Proteomes" id="UP000248423"/>
    </source>
</evidence>
<feature type="region of interest" description="Disordered" evidence="2">
    <location>
        <begin position="262"/>
        <end position="320"/>
    </location>
</feature>
<dbReference type="AlphaFoldDB" id="A0A319EGS2"/>
<evidence type="ECO:0000256" key="2">
    <source>
        <dbReference type="SAM" id="MobiDB-lite"/>
    </source>
</evidence>
<feature type="compositionally biased region" description="Low complexity" evidence="2">
    <location>
        <begin position="58"/>
        <end position="75"/>
    </location>
</feature>
<evidence type="ECO:0000256" key="1">
    <source>
        <dbReference type="SAM" id="Coils"/>
    </source>
</evidence>
<feature type="compositionally biased region" description="Polar residues" evidence="2">
    <location>
        <begin position="553"/>
        <end position="562"/>
    </location>
</feature>
<organism evidence="3 4">
    <name type="scientific">Aspergillus sclerotiicarbonarius (strain CBS 121057 / IBT 28362)</name>
    <dbReference type="NCBI Taxonomy" id="1448318"/>
    <lineage>
        <taxon>Eukaryota</taxon>
        <taxon>Fungi</taxon>
        <taxon>Dikarya</taxon>
        <taxon>Ascomycota</taxon>
        <taxon>Pezizomycotina</taxon>
        <taxon>Eurotiomycetes</taxon>
        <taxon>Eurotiomycetidae</taxon>
        <taxon>Eurotiales</taxon>
        <taxon>Aspergillaceae</taxon>
        <taxon>Aspergillus</taxon>
        <taxon>Aspergillus subgen. Circumdati</taxon>
    </lineage>
</organism>
<gene>
    <name evidence="3" type="ORF">BO78DRAFT_428045</name>
</gene>
<keyword evidence="4" id="KW-1185">Reference proteome</keyword>
<reference evidence="3 4" key="1">
    <citation type="submission" date="2018-02" db="EMBL/GenBank/DDBJ databases">
        <title>The genomes of Aspergillus section Nigri reveals drivers in fungal speciation.</title>
        <authorList>
            <consortium name="DOE Joint Genome Institute"/>
            <person name="Vesth T.C."/>
            <person name="Nybo J."/>
            <person name="Theobald S."/>
            <person name="Brandl J."/>
            <person name="Frisvad J.C."/>
            <person name="Nielsen K.F."/>
            <person name="Lyhne E.K."/>
            <person name="Kogle M.E."/>
            <person name="Kuo A."/>
            <person name="Riley R."/>
            <person name="Clum A."/>
            <person name="Nolan M."/>
            <person name="Lipzen A."/>
            <person name="Salamov A."/>
            <person name="Henrissat B."/>
            <person name="Wiebenga A."/>
            <person name="De vries R.P."/>
            <person name="Grigoriev I.V."/>
            <person name="Mortensen U.H."/>
            <person name="Andersen M.R."/>
            <person name="Baker S.E."/>
        </authorList>
    </citation>
    <scope>NUCLEOTIDE SEQUENCE [LARGE SCALE GENOMIC DNA]</scope>
    <source>
        <strain evidence="3 4">CBS 121057</strain>
    </source>
</reference>
<feature type="compositionally biased region" description="Polar residues" evidence="2">
    <location>
        <begin position="88"/>
        <end position="98"/>
    </location>
</feature>
<dbReference type="STRING" id="1448318.A0A319EGS2"/>
<feature type="region of interest" description="Disordered" evidence="2">
    <location>
        <begin position="419"/>
        <end position="657"/>
    </location>
</feature>
<evidence type="ECO:0000313" key="3">
    <source>
        <dbReference type="EMBL" id="PYI08691.1"/>
    </source>
</evidence>
<sequence>MTDREAAAELPSGPVDVNTAMDLDPLEADRQLEQSLQSTCADHASRDSHSHKHSRNPSDSTLDSSLDSGFSSDVSGRFDDAEELDYPTAQSRSPSIHSSKQRRSNDWPLQQQQDNATDNDVPPRKENPSGSITTGYRRPFHTANLKSNGSPRTLRYARQADPSIRARRSRFVEGSMSDSVSEKPPSIFMRDDARNHAGQRPSGIFRFGKAIASAFNPFGAWGAKPPAEGIKQTGDPLSQAEKAYAELKKSGYRGTVKGSYLQNLHAESNTPQRSWNPIPERMENGPAGRHSRQNSGEVTESGGPVRSELRKAKSSLGIPLMKRQDSNKFLEELEGSAVRRQKSRKELQRQAKLMKRVSDLEIKLDRARRELRALVGEEQEEVLAPTPYLEKPYSRKFVPGALPSLPSERLLYNETVSPASPQIASAPMTSLAENVPREATRQPSSGPHELAGTPFTTPKAPQERHGQTSLSADSPSLKRKSPDPESLKATQTDPKHPTPHSDKPAGSEEITTPRRAKLPKMVTSDSPGSVERKQSKNTGRSPSEERGRRRSQPLRSASTRSPSGRRRASNSCNRAQPSLRMKKGRADLRSASTSEPIQLHDHDKENHQTTPTPQYDGIEEPQAFSSPHEGTSPSPSKKKPIRYEYIPPVPPLPKDLSATAAKVDRRLAKEMVKVREARNKAMAEAGVKPEGVEEINGFKWPEEFF</sequence>
<proteinExistence type="predicted"/>
<feature type="region of interest" description="Disordered" evidence="2">
    <location>
        <begin position="1"/>
        <end position="201"/>
    </location>
</feature>
<feature type="compositionally biased region" description="Basic and acidic residues" evidence="2">
    <location>
        <begin position="493"/>
        <end position="506"/>
    </location>
</feature>
<name>A0A319EGS2_ASPSB</name>
<feature type="coiled-coil region" evidence="1">
    <location>
        <begin position="330"/>
        <end position="377"/>
    </location>
</feature>
<evidence type="ECO:0008006" key="5">
    <source>
        <dbReference type="Google" id="ProtNLM"/>
    </source>
</evidence>
<dbReference type="Proteomes" id="UP000248423">
    <property type="component" value="Unassembled WGS sequence"/>
</dbReference>